<dbReference type="SMART" id="SM00248">
    <property type="entry name" value="ANK"/>
    <property type="match status" value="3"/>
</dbReference>
<dbReference type="SUPFAM" id="SSF48403">
    <property type="entry name" value="Ankyrin repeat"/>
    <property type="match status" value="1"/>
</dbReference>
<name>A0A3N4LRT0_9PEZI</name>
<dbReference type="InParanoid" id="A0A3N4LRT0"/>
<evidence type="ECO:0000256" key="3">
    <source>
        <dbReference type="PROSITE-ProRule" id="PRU00023"/>
    </source>
</evidence>
<dbReference type="PANTHER" id="PTHR24198">
    <property type="entry name" value="ANKYRIN REPEAT AND PROTEIN KINASE DOMAIN-CONTAINING PROTEIN"/>
    <property type="match status" value="1"/>
</dbReference>
<accession>A0A3N4LRT0</accession>
<evidence type="ECO:0000313" key="4">
    <source>
        <dbReference type="EMBL" id="RPB25566.1"/>
    </source>
</evidence>
<dbReference type="AlphaFoldDB" id="A0A3N4LRT0"/>
<evidence type="ECO:0000256" key="2">
    <source>
        <dbReference type="ARBA" id="ARBA00023043"/>
    </source>
</evidence>
<organism evidence="4 5">
    <name type="scientific">Terfezia boudieri ATCC MYA-4762</name>
    <dbReference type="NCBI Taxonomy" id="1051890"/>
    <lineage>
        <taxon>Eukaryota</taxon>
        <taxon>Fungi</taxon>
        <taxon>Dikarya</taxon>
        <taxon>Ascomycota</taxon>
        <taxon>Pezizomycotina</taxon>
        <taxon>Pezizomycetes</taxon>
        <taxon>Pezizales</taxon>
        <taxon>Pezizaceae</taxon>
        <taxon>Terfezia</taxon>
    </lineage>
</organism>
<dbReference type="Proteomes" id="UP000267821">
    <property type="component" value="Unassembled WGS sequence"/>
</dbReference>
<evidence type="ECO:0000313" key="5">
    <source>
        <dbReference type="Proteomes" id="UP000267821"/>
    </source>
</evidence>
<keyword evidence="1" id="KW-0677">Repeat</keyword>
<evidence type="ECO:0000256" key="1">
    <source>
        <dbReference type="ARBA" id="ARBA00022737"/>
    </source>
</evidence>
<dbReference type="OrthoDB" id="3920254at2759"/>
<keyword evidence="2 3" id="KW-0040">ANK repeat</keyword>
<protein>
    <submittedName>
        <fullName evidence="4">Ankyrin</fullName>
    </submittedName>
</protein>
<dbReference type="Pfam" id="PF12796">
    <property type="entry name" value="Ank_2"/>
    <property type="match status" value="1"/>
</dbReference>
<dbReference type="Pfam" id="PF00023">
    <property type="entry name" value="Ank"/>
    <property type="match status" value="1"/>
</dbReference>
<dbReference type="InterPro" id="IPR036770">
    <property type="entry name" value="Ankyrin_rpt-contain_sf"/>
</dbReference>
<dbReference type="InterPro" id="IPR002110">
    <property type="entry name" value="Ankyrin_rpt"/>
</dbReference>
<dbReference type="STRING" id="1051890.A0A3N4LRT0"/>
<sequence>MPRSEITSILHPDLDGLDVLPHSRYNLLSLPNELLLEIAEHLFIPFIYDDRFPTVTTFRDASAFLLVNHRLNQLLTPYFLRRAISSFYWGLPCCSRTILHWAAAHNGSVNLLRKIFLYDDSKLINQVDCHGVSPLFAAVLHNNITMTEFLLKEGADVELRTVSSPLLCAVACGYHDIVGLLLDAGADTESKIYSHCTSLHIISMIGDAKEASIIKKALVQAGANTAALQAFGYTPTQIEDKLREARAYGTYKEGLEWRTAPYGFQSGQVLPWLVPLFFFRHQLSMLKANLHEFCPRGQQDSKRRYPKFPFTYRQ</sequence>
<reference evidence="4 5" key="1">
    <citation type="journal article" date="2018" name="Nat. Ecol. Evol.">
        <title>Pezizomycetes genomes reveal the molecular basis of ectomycorrhizal truffle lifestyle.</title>
        <authorList>
            <person name="Murat C."/>
            <person name="Payen T."/>
            <person name="Noel B."/>
            <person name="Kuo A."/>
            <person name="Morin E."/>
            <person name="Chen J."/>
            <person name="Kohler A."/>
            <person name="Krizsan K."/>
            <person name="Balestrini R."/>
            <person name="Da Silva C."/>
            <person name="Montanini B."/>
            <person name="Hainaut M."/>
            <person name="Levati E."/>
            <person name="Barry K.W."/>
            <person name="Belfiori B."/>
            <person name="Cichocki N."/>
            <person name="Clum A."/>
            <person name="Dockter R.B."/>
            <person name="Fauchery L."/>
            <person name="Guy J."/>
            <person name="Iotti M."/>
            <person name="Le Tacon F."/>
            <person name="Lindquist E.A."/>
            <person name="Lipzen A."/>
            <person name="Malagnac F."/>
            <person name="Mello A."/>
            <person name="Molinier V."/>
            <person name="Miyauchi S."/>
            <person name="Poulain J."/>
            <person name="Riccioni C."/>
            <person name="Rubini A."/>
            <person name="Sitrit Y."/>
            <person name="Splivallo R."/>
            <person name="Traeger S."/>
            <person name="Wang M."/>
            <person name="Zifcakova L."/>
            <person name="Wipf D."/>
            <person name="Zambonelli A."/>
            <person name="Paolocci F."/>
            <person name="Nowrousian M."/>
            <person name="Ottonello S."/>
            <person name="Baldrian P."/>
            <person name="Spatafora J.W."/>
            <person name="Henrissat B."/>
            <person name="Nagy L.G."/>
            <person name="Aury J.M."/>
            <person name="Wincker P."/>
            <person name="Grigoriev I.V."/>
            <person name="Bonfante P."/>
            <person name="Martin F.M."/>
        </authorList>
    </citation>
    <scope>NUCLEOTIDE SEQUENCE [LARGE SCALE GENOMIC DNA]</scope>
    <source>
        <strain evidence="4 5">ATCC MYA-4762</strain>
    </source>
</reference>
<dbReference type="EMBL" id="ML121537">
    <property type="protein sequence ID" value="RPB25566.1"/>
    <property type="molecule type" value="Genomic_DNA"/>
</dbReference>
<feature type="repeat" description="ANK" evidence="3">
    <location>
        <begin position="130"/>
        <end position="162"/>
    </location>
</feature>
<dbReference type="PROSITE" id="PS50088">
    <property type="entry name" value="ANK_REPEAT"/>
    <property type="match status" value="1"/>
</dbReference>
<dbReference type="Gene3D" id="1.25.40.20">
    <property type="entry name" value="Ankyrin repeat-containing domain"/>
    <property type="match status" value="1"/>
</dbReference>
<dbReference type="PROSITE" id="PS50297">
    <property type="entry name" value="ANK_REP_REGION"/>
    <property type="match status" value="1"/>
</dbReference>
<keyword evidence="5" id="KW-1185">Reference proteome</keyword>
<dbReference type="PANTHER" id="PTHR24198:SF165">
    <property type="entry name" value="ANKYRIN REPEAT-CONTAINING PROTEIN-RELATED"/>
    <property type="match status" value="1"/>
</dbReference>
<proteinExistence type="predicted"/>
<gene>
    <name evidence="4" type="ORF">L211DRAFT_836287</name>
</gene>